<evidence type="ECO:0000313" key="2">
    <source>
        <dbReference type="Proteomes" id="UP000003448"/>
    </source>
</evidence>
<name>I0KY63_9ACTN</name>
<dbReference type="STRING" id="1150864.MILUP08_41424"/>
<evidence type="ECO:0000313" key="1">
    <source>
        <dbReference type="EMBL" id="CCH16510.1"/>
    </source>
</evidence>
<sequence>MPERPGWPRPYVFVSLALLQRAGATAGALGWPRPHVFASFALLQPAQHLRPVSGAWSEAVQRTRDSNPGHRGQHLRVSPGLGWCPRPGFGGRAWRGSGVGTSLGSHS</sequence>
<gene>
    <name evidence="1" type="ORF">MILUP08_41424</name>
</gene>
<dbReference type="AlphaFoldDB" id="I0KY63"/>
<dbReference type="Proteomes" id="UP000003448">
    <property type="component" value="Unassembled WGS sequence"/>
</dbReference>
<protein>
    <submittedName>
        <fullName evidence="1">Uncharacterized protein</fullName>
    </submittedName>
</protein>
<proteinExistence type="predicted"/>
<dbReference type="EMBL" id="CAIE01000014">
    <property type="protein sequence ID" value="CCH16510.1"/>
    <property type="molecule type" value="Genomic_DNA"/>
</dbReference>
<reference evidence="2" key="1">
    <citation type="journal article" date="2012" name="J. Bacteriol.">
        <title>Genome Sequence of Micromonospora lupini Lupac 08, Isolated from Root Nodules of Lupinus angustifolius.</title>
        <authorList>
            <person name="Alonso-Vega P."/>
            <person name="Normand P."/>
            <person name="Bacigalupe R."/>
            <person name="Pujic P."/>
            <person name="Lajus A."/>
            <person name="Vallenet D."/>
            <person name="Carro L."/>
            <person name="Coll P."/>
            <person name="Trujillo M.E."/>
        </authorList>
    </citation>
    <scope>NUCLEOTIDE SEQUENCE [LARGE SCALE GENOMIC DNA]</scope>
    <source>
        <strain evidence="2">Lupac 08</strain>
    </source>
</reference>
<comment type="caution">
    <text evidence="1">The sequence shown here is derived from an EMBL/GenBank/DDBJ whole genome shotgun (WGS) entry which is preliminary data.</text>
</comment>
<keyword evidence="2" id="KW-1185">Reference proteome</keyword>
<organism evidence="1 2">
    <name type="scientific">Micromonospora lupini str. Lupac 08</name>
    <dbReference type="NCBI Taxonomy" id="1150864"/>
    <lineage>
        <taxon>Bacteria</taxon>
        <taxon>Bacillati</taxon>
        <taxon>Actinomycetota</taxon>
        <taxon>Actinomycetes</taxon>
        <taxon>Micromonosporales</taxon>
        <taxon>Micromonosporaceae</taxon>
        <taxon>Micromonospora</taxon>
    </lineage>
</organism>
<accession>I0KY63</accession>